<accession>A0A286RIQ3</accession>
<sequence>MESNHANRPDKTVRVPKQLFGVLVIWAMSLAKRFGSRCDA</sequence>
<dbReference type="AlphaFoldDB" id="A0A286RIQ3"/>
<dbReference type="KEGG" id="ttf:THTE_3200"/>
<protein>
    <submittedName>
        <fullName evidence="1">Uncharacterized protein</fullName>
    </submittedName>
</protein>
<dbReference type="EMBL" id="CP018477">
    <property type="protein sequence ID" value="ASV75802.1"/>
    <property type="molecule type" value="Genomic_DNA"/>
</dbReference>
<evidence type="ECO:0000313" key="1">
    <source>
        <dbReference type="EMBL" id="ASV75802.1"/>
    </source>
</evidence>
<name>A0A286RIQ3_9BACT</name>
<reference evidence="1 2" key="1">
    <citation type="journal article" name="Front. Microbiol.">
        <title>Sugar Metabolism of the First Thermophilic Planctomycete Thermogutta terrifontis: Comparative Genomic and Transcriptomic Approaches.</title>
        <authorList>
            <person name="Elcheninov A.G."/>
            <person name="Menzel P."/>
            <person name="Gudbergsdottir S.R."/>
            <person name="Slesarev A.I."/>
            <person name="Kadnikov V.V."/>
            <person name="Krogh A."/>
            <person name="Bonch-Osmolovskaya E.A."/>
            <person name="Peng X."/>
            <person name="Kublanov I.V."/>
        </authorList>
    </citation>
    <scope>NUCLEOTIDE SEQUENCE [LARGE SCALE GENOMIC DNA]</scope>
    <source>
        <strain evidence="1 2">R1</strain>
    </source>
</reference>
<evidence type="ECO:0000313" key="2">
    <source>
        <dbReference type="Proteomes" id="UP000215086"/>
    </source>
</evidence>
<proteinExistence type="predicted"/>
<dbReference type="Proteomes" id="UP000215086">
    <property type="component" value="Chromosome"/>
</dbReference>
<keyword evidence="2" id="KW-1185">Reference proteome</keyword>
<organism evidence="1 2">
    <name type="scientific">Thermogutta terrifontis</name>
    <dbReference type="NCBI Taxonomy" id="1331910"/>
    <lineage>
        <taxon>Bacteria</taxon>
        <taxon>Pseudomonadati</taxon>
        <taxon>Planctomycetota</taxon>
        <taxon>Planctomycetia</taxon>
        <taxon>Pirellulales</taxon>
        <taxon>Thermoguttaceae</taxon>
        <taxon>Thermogutta</taxon>
    </lineage>
</organism>
<gene>
    <name evidence="1" type="ORF">THTE_3200</name>
</gene>